<feature type="domain" description="NADH:ubiquinone oxidoreductase 30kDa subunit" evidence="3">
    <location>
        <begin position="11"/>
        <end position="125"/>
    </location>
</feature>
<reference evidence="4" key="1">
    <citation type="submission" date="2018-05" db="EMBL/GenBank/DDBJ databases">
        <authorList>
            <person name="Lanie J.A."/>
            <person name="Ng W.-L."/>
            <person name="Kazmierczak K.M."/>
            <person name="Andrzejewski T.M."/>
            <person name="Davidsen T.M."/>
            <person name="Wayne K.J."/>
            <person name="Tettelin H."/>
            <person name="Glass J.I."/>
            <person name="Rusch D."/>
            <person name="Podicherti R."/>
            <person name="Tsui H.-C.T."/>
            <person name="Winkler M.E."/>
        </authorList>
    </citation>
    <scope>NUCLEOTIDE SEQUENCE</scope>
</reference>
<accession>A0A382V2Y7</accession>
<dbReference type="GO" id="GO:0008137">
    <property type="term" value="F:NADH dehydrogenase (ubiquinone) activity"/>
    <property type="evidence" value="ECO:0007669"/>
    <property type="project" value="InterPro"/>
</dbReference>
<comment type="similarity">
    <text evidence="1">Belongs to the complex I 30 kDa subunit family.</text>
</comment>
<evidence type="ECO:0000256" key="2">
    <source>
        <dbReference type="ARBA" id="ARBA00022448"/>
    </source>
</evidence>
<dbReference type="GO" id="GO:0016651">
    <property type="term" value="F:oxidoreductase activity, acting on NAD(P)H"/>
    <property type="evidence" value="ECO:0007669"/>
    <property type="project" value="InterPro"/>
</dbReference>
<protein>
    <recommendedName>
        <fullName evidence="3">NADH:ubiquinone oxidoreductase 30kDa subunit domain-containing protein</fullName>
    </recommendedName>
</protein>
<dbReference type="InterPro" id="IPR010218">
    <property type="entry name" value="NADH_DH_suC"/>
</dbReference>
<feature type="non-terminal residue" evidence="4">
    <location>
        <position position="1"/>
    </location>
</feature>
<dbReference type="SUPFAM" id="SSF143243">
    <property type="entry name" value="Nqo5-like"/>
    <property type="match status" value="1"/>
</dbReference>
<keyword evidence="2" id="KW-0813">Transport</keyword>
<evidence type="ECO:0000256" key="1">
    <source>
        <dbReference type="ARBA" id="ARBA00007569"/>
    </source>
</evidence>
<dbReference type="AlphaFoldDB" id="A0A382V2Y7"/>
<dbReference type="Gene3D" id="3.30.460.80">
    <property type="entry name" value="NADH:ubiquinone oxidoreductase, 30kDa subunit"/>
    <property type="match status" value="1"/>
</dbReference>
<dbReference type="Pfam" id="PF00329">
    <property type="entry name" value="Complex1_30kDa"/>
    <property type="match status" value="1"/>
</dbReference>
<dbReference type="NCBIfam" id="TIGR01961">
    <property type="entry name" value="NuoC_fam"/>
    <property type="match status" value="1"/>
</dbReference>
<name>A0A382V2Y7_9ZZZZ</name>
<evidence type="ECO:0000313" key="4">
    <source>
        <dbReference type="EMBL" id="SVD40852.1"/>
    </source>
</evidence>
<dbReference type="InterPro" id="IPR037232">
    <property type="entry name" value="NADH_quin_OxRdtase_su_C/D-like"/>
</dbReference>
<proteinExistence type="inferred from homology"/>
<dbReference type="PANTHER" id="PTHR10884">
    <property type="entry name" value="NADH DEHYDROGENASE UBIQUINONE IRON-SULFUR PROTEIN 3"/>
    <property type="match status" value="1"/>
</dbReference>
<dbReference type="EMBL" id="UINC01148775">
    <property type="protein sequence ID" value="SVD40852.1"/>
    <property type="molecule type" value="Genomic_DNA"/>
</dbReference>
<evidence type="ECO:0000259" key="3">
    <source>
        <dbReference type="Pfam" id="PF00329"/>
    </source>
</evidence>
<organism evidence="4">
    <name type="scientific">marine metagenome</name>
    <dbReference type="NCBI Taxonomy" id="408172"/>
    <lineage>
        <taxon>unclassified sequences</taxon>
        <taxon>metagenomes</taxon>
        <taxon>ecological metagenomes</taxon>
    </lineage>
</organism>
<sequence length="134" mass="15963">PEEETPFLTLSVNPAHLHQLAKQLKEDTDTSFDYMFCQTGIDWLENMEIVYHLRSTSHGHEVVVRTQITDRENPTVDSVYDLWKTADFHEREIFDLLGIRFNNHPDLRRIFLDDEWEGFPLRKDYVDEINIVEL</sequence>
<dbReference type="PANTHER" id="PTHR10884:SF14">
    <property type="entry name" value="NADH DEHYDROGENASE [UBIQUINONE] IRON-SULFUR PROTEIN 3, MITOCHONDRIAL"/>
    <property type="match status" value="1"/>
</dbReference>
<dbReference type="InterPro" id="IPR001268">
    <property type="entry name" value="NADH_UbQ_OxRdtase_30kDa_su"/>
</dbReference>
<gene>
    <name evidence="4" type="ORF">METZ01_LOCUS393706</name>
</gene>